<dbReference type="STRING" id="436017.A4S114"/>
<dbReference type="Pfam" id="PF00400">
    <property type="entry name" value="WD40"/>
    <property type="match status" value="1"/>
</dbReference>
<dbReference type="PANTHER" id="PTHR13211">
    <property type="entry name" value="TELOMERASE CAJAL BODY PROTEIN 1"/>
    <property type="match status" value="1"/>
</dbReference>
<dbReference type="eggNOG" id="KOG2919">
    <property type="taxonomic scope" value="Eukaryota"/>
</dbReference>
<dbReference type="SUPFAM" id="SSF50978">
    <property type="entry name" value="WD40 repeat-like"/>
    <property type="match status" value="1"/>
</dbReference>
<proteinExistence type="predicted"/>
<dbReference type="InterPro" id="IPR001680">
    <property type="entry name" value="WD40_rpt"/>
</dbReference>
<evidence type="ECO:0000313" key="3">
    <source>
        <dbReference type="Proteomes" id="UP000001568"/>
    </source>
</evidence>
<sequence length="253" mass="26985">MLACGVDGAVDVFDVTRPGRTPATRAETRSRDDLDGGGQRGLVSCVDACPTENHLFCAGSYAGGRDAIDCGVYDARAEGGRACSWSARGGGVTQVRWSVDGNFIYTASRRSDDILCVDVRNTLGVVYALKRAAHGTNQRIRFDLEPCGAHLVTGGVDGFVRAFDLRTGEEVGRTQVSPNGACVNAVSFHPYSCAVAGSSEKFRRLACVVGERVFVDVSGDDSDSDDSDDSDAVKRNDFGVSFWDYPTIEASWA</sequence>
<dbReference type="Gene3D" id="2.130.10.10">
    <property type="entry name" value="YVTN repeat-like/Quinoprotein amine dehydrogenase"/>
    <property type="match status" value="2"/>
</dbReference>
<evidence type="ECO:0000256" key="1">
    <source>
        <dbReference type="SAM" id="MobiDB-lite"/>
    </source>
</evidence>
<dbReference type="InterPro" id="IPR051150">
    <property type="entry name" value="SWT21/TCAB1_mRNA_Telomere"/>
</dbReference>
<feature type="region of interest" description="Disordered" evidence="1">
    <location>
        <begin position="17"/>
        <end position="37"/>
    </location>
</feature>
<reference evidence="2 3" key="1">
    <citation type="journal article" date="2007" name="Proc. Natl. Acad. Sci. U.S.A.">
        <title>The tiny eukaryote Ostreococcus provides genomic insights into the paradox of plankton speciation.</title>
        <authorList>
            <person name="Palenik B."/>
            <person name="Grimwood J."/>
            <person name="Aerts A."/>
            <person name="Rouze P."/>
            <person name="Salamov A."/>
            <person name="Putnam N."/>
            <person name="Dupont C."/>
            <person name="Jorgensen R."/>
            <person name="Derelle E."/>
            <person name="Rombauts S."/>
            <person name="Zhou K."/>
            <person name="Otillar R."/>
            <person name="Merchant S.S."/>
            <person name="Podell S."/>
            <person name="Gaasterland T."/>
            <person name="Napoli C."/>
            <person name="Gendler K."/>
            <person name="Manuell A."/>
            <person name="Tai V."/>
            <person name="Vallon O."/>
            <person name="Piganeau G."/>
            <person name="Jancek S."/>
            <person name="Heijde M."/>
            <person name="Jabbari K."/>
            <person name="Bowler C."/>
            <person name="Lohr M."/>
            <person name="Robbens S."/>
            <person name="Werner G."/>
            <person name="Dubchak I."/>
            <person name="Pazour G.J."/>
            <person name="Ren Q."/>
            <person name="Paulsen I."/>
            <person name="Delwiche C."/>
            <person name="Schmutz J."/>
            <person name="Rokhsar D."/>
            <person name="Van de Peer Y."/>
            <person name="Moreau H."/>
            <person name="Grigoriev I.V."/>
        </authorList>
    </citation>
    <scope>NUCLEOTIDE SEQUENCE [LARGE SCALE GENOMIC DNA]</scope>
    <source>
        <strain evidence="2 3">CCE9901</strain>
    </source>
</reference>
<dbReference type="AlphaFoldDB" id="A4S114"/>
<dbReference type="EMBL" id="CP000588">
    <property type="protein sequence ID" value="ABO97365.1"/>
    <property type="molecule type" value="Genomic_DNA"/>
</dbReference>
<organism evidence="2 3">
    <name type="scientific">Ostreococcus lucimarinus (strain CCE9901)</name>
    <dbReference type="NCBI Taxonomy" id="436017"/>
    <lineage>
        <taxon>Eukaryota</taxon>
        <taxon>Viridiplantae</taxon>
        <taxon>Chlorophyta</taxon>
        <taxon>Mamiellophyceae</taxon>
        <taxon>Mamiellales</taxon>
        <taxon>Bathycoccaceae</taxon>
        <taxon>Ostreococcus</taxon>
    </lineage>
</organism>
<protein>
    <recommendedName>
        <fullName evidence="4">Anaphase-promoting complex subunit 4 WD40 domain-containing protein</fullName>
    </recommendedName>
</protein>
<accession>A4S114</accession>
<dbReference type="InterPro" id="IPR015943">
    <property type="entry name" value="WD40/YVTN_repeat-like_dom_sf"/>
</dbReference>
<dbReference type="Proteomes" id="UP000001568">
    <property type="component" value="Chromosome 8"/>
</dbReference>
<dbReference type="OMA" id="EESEICH"/>
<dbReference type="Gramene" id="ABO97365">
    <property type="protein sequence ID" value="ABO97365"/>
    <property type="gene ID" value="OSTLU_32940"/>
</dbReference>
<dbReference type="KEGG" id="olu:OSTLU_32940"/>
<dbReference type="GeneID" id="5003338"/>
<keyword evidence="3" id="KW-1185">Reference proteome</keyword>
<evidence type="ECO:0000313" key="2">
    <source>
        <dbReference type="EMBL" id="ABO97365.1"/>
    </source>
</evidence>
<dbReference type="HOGENOM" id="CLU_1100026_0_0_1"/>
<dbReference type="PANTHER" id="PTHR13211:SF0">
    <property type="entry name" value="TELOMERASE CAJAL BODY PROTEIN 1"/>
    <property type="match status" value="1"/>
</dbReference>
<dbReference type="OrthoDB" id="498121at2759"/>
<dbReference type="InterPro" id="IPR036322">
    <property type="entry name" value="WD40_repeat_dom_sf"/>
</dbReference>
<name>A4S114_OSTLU</name>
<evidence type="ECO:0008006" key="4">
    <source>
        <dbReference type="Google" id="ProtNLM"/>
    </source>
</evidence>
<gene>
    <name evidence="2" type="ORF">OSTLU_32940</name>
</gene>
<dbReference type="RefSeq" id="XP_001419072.1">
    <property type="nucleotide sequence ID" value="XM_001419035.1"/>
</dbReference>